<reference evidence="1 2" key="1">
    <citation type="submission" date="2016-10" db="EMBL/GenBank/DDBJ databases">
        <authorList>
            <person name="de Groot N.N."/>
        </authorList>
    </citation>
    <scope>NUCLEOTIDE SEQUENCE [LARGE SCALE GENOMIC DNA]</scope>
    <source>
        <strain evidence="1 2">DSM 21001</strain>
    </source>
</reference>
<gene>
    <name evidence="1" type="ORF">SAMN05421771_0721</name>
</gene>
<evidence type="ECO:0000313" key="1">
    <source>
        <dbReference type="EMBL" id="SFS02890.1"/>
    </source>
</evidence>
<accession>A0A1I6LHU0</accession>
<dbReference type="EMBL" id="FOZL01000001">
    <property type="protein sequence ID" value="SFS02890.1"/>
    <property type="molecule type" value="Genomic_DNA"/>
</dbReference>
<protein>
    <submittedName>
        <fullName evidence="1">Uncharacterized protein</fullName>
    </submittedName>
</protein>
<evidence type="ECO:0000313" key="2">
    <source>
        <dbReference type="Proteomes" id="UP000199024"/>
    </source>
</evidence>
<dbReference type="OrthoDB" id="123516at2"/>
<dbReference type="STRING" id="474950.SAMN05421771_0721"/>
<organism evidence="1 2">
    <name type="scientific">Granulicella pectinivorans</name>
    <dbReference type="NCBI Taxonomy" id="474950"/>
    <lineage>
        <taxon>Bacteria</taxon>
        <taxon>Pseudomonadati</taxon>
        <taxon>Acidobacteriota</taxon>
        <taxon>Terriglobia</taxon>
        <taxon>Terriglobales</taxon>
        <taxon>Acidobacteriaceae</taxon>
        <taxon>Granulicella</taxon>
    </lineage>
</organism>
<dbReference type="SUPFAM" id="SSF52266">
    <property type="entry name" value="SGNH hydrolase"/>
    <property type="match status" value="1"/>
</dbReference>
<dbReference type="GO" id="GO:0016788">
    <property type="term" value="F:hydrolase activity, acting on ester bonds"/>
    <property type="evidence" value="ECO:0007669"/>
    <property type="project" value="UniProtKB-ARBA"/>
</dbReference>
<dbReference type="Proteomes" id="UP000199024">
    <property type="component" value="Unassembled WGS sequence"/>
</dbReference>
<name>A0A1I6LHU0_9BACT</name>
<dbReference type="RefSeq" id="WP_141223796.1">
    <property type="nucleotide sequence ID" value="NZ_FOZL01000001.1"/>
</dbReference>
<sequence>MSKSMRWETLVKILLALAFGMVGMAGPRWVGTAYAMQIVTTTVADTVYHADGTAAAGTLVINWPTFTTMAGEVIQGGSQSTAIGAGGALSVALVPNVGATPIGTYYTVVYHLDDGSVQKEYWVVPLSASPVTLARVKNTVLPTSVAMQTVSKSYVDTAIVAAVTGHPLDSSPYVAKTGDTMTGPLVLPGDPVSGNQAADKHYVDASVAGIGGGTAGKVALVPSGTQVVAQPTGTDLEVNRLNGTEYASQYATVPNVNGIANATNSGDCTGASAAGLGCTVTVEPTVTGQENYLFKTGWGSQTHVQDMRLGGQHDTYFNPKNPADGSNESGQGIDVTTTDSTGTVAQAMATGALQSTALNVKHTALAGGSNLFSAELGSVPYFKTTYEGSEVVGVYNTQGQHVLAGLNTNCYAVGDCLIGAQFLHSMGGFRDNADEGTHPYDIEVREDPRVFTGQCSAGCTVGSQSVTVGSQTNGGTQGDGRYLIDKNPAGVISAGSLTGGSAGTIHPVATFTGSSFPVSTFFLSASLIPSQAHNVAPGTVTVPIATTGVPAGFSTNTAAAPGSSGIACIAGESTILSNWEMAPYTVVDGTHLQMTLLKPHGASSTIAMGGLCGYGLEQKVDTINGIRQVFPVVGSYAANGLYYAGSATAVVGQMGQTSAYANLTFPVVSAVRSGGVVTVTVPSTLGYDVSGLTMTVAGVTDSSYNGNFAVMSTSANTLTYTEAGANSTSAGGTISFVTGGYALYPMAEVLSVYNPATKSVDGLFTLAPNTVAWAANDPVEQPHYFQVKIGGDMAIISQYSPRPQIQQNTGYSYQDNVGPTMRGFTIQNLSAATNYFGNGGTRGYPDIAYVSQGIWNRDFDAQAGEQSVFSLHCNSKGCNRWDSAYNLFELDSSAGLDTMNYSPQTSTLGLSLRGTGYSFSPLAFTAGTANLTTLNVTNLNAAAMSTAAVNTGVVTATTLNGALDAGNVTTGTLSAARLPVMVGSGGSHAAGAVPDPGATAGTTRYLREDGTWVSPAGGVTSFNARTGAVAPASGDYGVAQVTGAAPLASPALTGTPTAPTAANGDNSTKVATTAFVGAALTTALTSVNTYTWNGDCLGYFTFQETTGAAMVDQCNTANVGAVSSTAPPVRTGNGYQFAYGNQADFPASVNNFGTMTMVVELPIYAYGSNPANQYTQNTILLGTHSTTNNVGADVLGKANVVNVGMYGATVAGYGSGSASAVSASDVFTGTQVITVVCPTGRGPQVYLGTTLILNDTTSGLSHACGGANPLPNGNYQLGSSSNTVTVALGNLALIGKVDLVRFSATNSMTAAQIAANVSLATQIATQRGIAMTGSPYVFPTAQYIAAGDSITCGYNLAGTPACGYLTTGAYSYAGTTSLPASMLNKAYGRQIYGATGALVQAQTAQIPWLYGPQSKSAAGSSIVSLFEGTNNFGAGLGQTAGQVWDLAVGWNRIEKAYGPRTFYISMISRGGSGGGGILNETSKNALASLARAGWKTAGYDAFDDMTADPLMGCDGCNANSYFTSDLTHPSIAGQARIALSVACTINWLDGSSPANFNPTAITASTYAATCADGGLNFNTASNSINATMNSALWQTGRQISMCNATTIGSNTLTLTAPSDFPFNNVAGNTTLTVPAGGCVELTSTFNGNSAAPGDYWATVR</sequence>
<dbReference type="CDD" id="cd00229">
    <property type="entry name" value="SGNH_hydrolase"/>
    <property type="match status" value="1"/>
</dbReference>
<dbReference type="Gene3D" id="3.40.50.1110">
    <property type="entry name" value="SGNH hydrolase"/>
    <property type="match status" value="1"/>
</dbReference>
<keyword evidence="2" id="KW-1185">Reference proteome</keyword>
<dbReference type="InterPro" id="IPR036514">
    <property type="entry name" value="SGNH_hydro_sf"/>
</dbReference>
<proteinExistence type="predicted"/>